<dbReference type="EMBL" id="OJIN01000230">
    <property type="protein sequence ID" value="SPD76173.1"/>
    <property type="molecule type" value="Genomic_DNA"/>
</dbReference>
<gene>
    <name evidence="1" type="ORF">PITCH_A840059</name>
</gene>
<protein>
    <submittedName>
        <fullName evidence="1">Uncharacterized protein</fullName>
    </submittedName>
</protein>
<dbReference type="AlphaFoldDB" id="A0A445N3A8"/>
<proteinExistence type="predicted"/>
<evidence type="ECO:0000313" key="1">
    <source>
        <dbReference type="EMBL" id="SPD76173.1"/>
    </source>
</evidence>
<sequence length="34" mass="3849">MRFADQRTNSISEQPAGQIKVELDSAIEKEKELS</sequence>
<accession>A0A445N3A8</accession>
<organism evidence="1">
    <name type="scientific">uncultured Desulfobacterium sp</name>
    <dbReference type="NCBI Taxonomy" id="201089"/>
    <lineage>
        <taxon>Bacteria</taxon>
        <taxon>Pseudomonadati</taxon>
        <taxon>Thermodesulfobacteriota</taxon>
        <taxon>Desulfobacteria</taxon>
        <taxon>Desulfobacterales</taxon>
        <taxon>Desulfobacteriaceae</taxon>
        <taxon>Desulfobacterium</taxon>
        <taxon>environmental samples</taxon>
    </lineage>
</organism>
<name>A0A445N3A8_9BACT</name>
<reference evidence="1" key="1">
    <citation type="submission" date="2018-01" db="EMBL/GenBank/DDBJ databases">
        <authorList>
            <person name="Regsiter A."/>
            <person name="William W."/>
        </authorList>
    </citation>
    <scope>NUCLEOTIDE SEQUENCE</scope>
    <source>
        <strain evidence="1">TRIP AH-1</strain>
    </source>
</reference>